<protein>
    <submittedName>
        <fullName evidence="1">Uncharacterized protein</fullName>
    </submittedName>
</protein>
<keyword evidence="2" id="KW-1185">Reference proteome</keyword>
<evidence type="ECO:0000313" key="1">
    <source>
        <dbReference type="Ensembl" id="ENSSFOP00015020349.2"/>
    </source>
</evidence>
<organism evidence="1 2">
    <name type="scientific">Scleropages formosus</name>
    <name type="common">Asian bonytongue</name>
    <name type="synonym">Osteoglossum formosum</name>
    <dbReference type="NCBI Taxonomy" id="113540"/>
    <lineage>
        <taxon>Eukaryota</taxon>
        <taxon>Metazoa</taxon>
        <taxon>Chordata</taxon>
        <taxon>Craniata</taxon>
        <taxon>Vertebrata</taxon>
        <taxon>Euteleostomi</taxon>
        <taxon>Actinopterygii</taxon>
        <taxon>Neopterygii</taxon>
        <taxon>Teleostei</taxon>
        <taxon>Osteoglossocephala</taxon>
        <taxon>Osteoglossomorpha</taxon>
        <taxon>Osteoglossiformes</taxon>
        <taxon>Osteoglossidae</taxon>
        <taxon>Scleropages</taxon>
    </lineage>
</organism>
<accession>A0A8C9RVQ2</accession>
<dbReference type="Proteomes" id="UP000694397">
    <property type="component" value="Chromosome 12"/>
</dbReference>
<reference evidence="1" key="2">
    <citation type="submission" date="2025-08" db="UniProtKB">
        <authorList>
            <consortium name="Ensembl"/>
        </authorList>
    </citation>
    <scope>IDENTIFICATION</scope>
</reference>
<proteinExistence type="predicted"/>
<evidence type="ECO:0000313" key="2">
    <source>
        <dbReference type="Proteomes" id="UP000694397"/>
    </source>
</evidence>
<reference evidence="1 2" key="1">
    <citation type="submission" date="2019-04" db="EMBL/GenBank/DDBJ databases">
        <authorList>
            <consortium name="Wellcome Sanger Institute Data Sharing"/>
        </authorList>
    </citation>
    <scope>NUCLEOTIDE SEQUENCE [LARGE SCALE GENOMIC DNA]</scope>
</reference>
<dbReference type="Ensembl" id="ENSSFOT00015020581.2">
    <property type="protein sequence ID" value="ENSSFOP00015020349.2"/>
    <property type="gene ID" value="ENSSFOG00015013095.2"/>
</dbReference>
<dbReference type="AlphaFoldDB" id="A0A8C9RVQ2"/>
<name>A0A8C9RVQ2_SCLFO</name>
<reference evidence="1" key="3">
    <citation type="submission" date="2025-09" db="UniProtKB">
        <authorList>
            <consortium name="Ensembl"/>
        </authorList>
    </citation>
    <scope>IDENTIFICATION</scope>
</reference>
<sequence length="68" mass="7809">MFNTAFRNLCWSRLFWPVPWPLACCHRGGRLSRTRLPPHNFQSFCLHETCMGLGSNPLQPNPIILLSA</sequence>